<organism evidence="1 2">
    <name type="scientific">Veillonella parvula</name>
    <name type="common">Staphylococcus parvulus</name>
    <dbReference type="NCBI Taxonomy" id="29466"/>
    <lineage>
        <taxon>Bacteria</taxon>
        <taxon>Bacillati</taxon>
        <taxon>Bacillota</taxon>
        <taxon>Negativicutes</taxon>
        <taxon>Veillonellales</taxon>
        <taxon>Veillonellaceae</taxon>
        <taxon>Veillonella</taxon>
    </lineage>
</organism>
<comment type="caution">
    <text evidence="1">The sequence shown here is derived from an EMBL/GenBank/DDBJ whole genome shotgun (WGS) entry which is preliminary data.</text>
</comment>
<protein>
    <submittedName>
        <fullName evidence="1">Uncharacterized protein</fullName>
    </submittedName>
</protein>
<proteinExistence type="predicted"/>
<evidence type="ECO:0000313" key="2">
    <source>
        <dbReference type="Proteomes" id="UP000778864"/>
    </source>
</evidence>
<accession>A0A942WVP2</accession>
<reference evidence="1" key="1">
    <citation type="submission" date="2021-02" db="EMBL/GenBank/DDBJ databases">
        <title>Infant gut strain persistence is associated with maternal origin, phylogeny, and functional potential including surface adhesion and iron acquisition.</title>
        <authorList>
            <person name="Lou Y.C."/>
        </authorList>
    </citation>
    <scope>NUCLEOTIDE SEQUENCE</scope>
    <source>
        <strain evidence="1">L3_108_031G1_dasL3_108_031G1_concoct_20</strain>
    </source>
</reference>
<dbReference type="EMBL" id="JAGZMU010000008">
    <property type="protein sequence ID" value="MBS4894060.1"/>
    <property type="molecule type" value="Genomic_DNA"/>
</dbReference>
<dbReference type="AlphaFoldDB" id="A0A942WVP2"/>
<gene>
    <name evidence="1" type="ORF">KHZ90_09855</name>
</gene>
<dbReference type="RefSeq" id="WP_278468543.1">
    <property type="nucleotide sequence ID" value="NZ_JAGZMU010000008.1"/>
</dbReference>
<name>A0A942WVP2_VEIPA</name>
<sequence length="101" mass="11937">MNNFTEEQMLKFAEEDKRHASTMTVFYSKYTGKIYDAVSGIQDFTMYKEDAEDKRSFLIKVELPRDDFFIDTFYNYQVNLESNIIELKPSEIPTLNISLPK</sequence>
<evidence type="ECO:0000313" key="1">
    <source>
        <dbReference type="EMBL" id="MBS4894060.1"/>
    </source>
</evidence>
<dbReference type="Proteomes" id="UP000778864">
    <property type="component" value="Unassembled WGS sequence"/>
</dbReference>